<dbReference type="EMBL" id="CP002116">
    <property type="protein sequence ID" value="ADK82000.1"/>
    <property type="molecule type" value="Genomic_DNA"/>
</dbReference>
<feature type="transmembrane region" description="Helical" evidence="1">
    <location>
        <begin position="381"/>
        <end position="399"/>
    </location>
</feature>
<organism evidence="2 3">
    <name type="scientific">Sediminispirochaeta smaragdinae (strain DSM 11293 / JCM 15392 / SEBR 4228)</name>
    <name type="common">Spirochaeta smaragdinae</name>
    <dbReference type="NCBI Taxonomy" id="573413"/>
    <lineage>
        <taxon>Bacteria</taxon>
        <taxon>Pseudomonadati</taxon>
        <taxon>Spirochaetota</taxon>
        <taxon>Spirochaetia</taxon>
        <taxon>Spirochaetales</taxon>
        <taxon>Spirochaetaceae</taxon>
        <taxon>Sediminispirochaeta</taxon>
    </lineage>
</organism>
<dbReference type="KEGG" id="ssm:Spirs_2897"/>
<feature type="transmembrane region" description="Helical" evidence="1">
    <location>
        <begin position="343"/>
        <end position="369"/>
    </location>
</feature>
<name>E1R3M9_SEDSS</name>
<feature type="transmembrane region" description="Helical" evidence="1">
    <location>
        <begin position="435"/>
        <end position="453"/>
    </location>
</feature>
<dbReference type="Proteomes" id="UP000002318">
    <property type="component" value="Chromosome"/>
</dbReference>
<gene>
    <name evidence="2" type="ordered locus">Spirs_2897</name>
</gene>
<keyword evidence="1" id="KW-1133">Transmembrane helix</keyword>
<dbReference type="HOGENOM" id="CLU_379873_0_0_12"/>
<keyword evidence="3" id="KW-1185">Reference proteome</keyword>
<evidence type="ECO:0000313" key="3">
    <source>
        <dbReference type="Proteomes" id="UP000002318"/>
    </source>
</evidence>
<proteinExistence type="predicted"/>
<keyword evidence="1" id="KW-0472">Membrane</keyword>
<dbReference type="STRING" id="573413.Spirs_2897"/>
<feature type="transmembrane region" description="Helical" evidence="1">
    <location>
        <begin position="531"/>
        <end position="549"/>
    </location>
</feature>
<feature type="transmembrane region" description="Helical" evidence="1">
    <location>
        <begin position="309"/>
        <end position="331"/>
    </location>
</feature>
<dbReference type="eggNOG" id="ENOG502ZXJS">
    <property type="taxonomic scope" value="Bacteria"/>
</dbReference>
<keyword evidence="1" id="KW-0812">Transmembrane</keyword>
<feature type="transmembrane region" description="Helical" evidence="1">
    <location>
        <begin position="411"/>
        <end position="429"/>
    </location>
</feature>
<dbReference type="AlphaFoldDB" id="E1R3M9"/>
<feature type="transmembrane region" description="Helical" evidence="1">
    <location>
        <begin position="460"/>
        <end position="483"/>
    </location>
</feature>
<feature type="transmembrane region" description="Helical" evidence="1">
    <location>
        <begin position="489"/>
        <end position="510"/>
    </location>
</feature>
<dbReference type="OrthoDB" id="366167at2"/>
<sequence length="729" mass="81614">MKSKQLLLPFLFFLISFPVQSYHMSIFPRYENSEGEKRAVASLLEVLRSYGTDPKLLMQEEGPVVSQSVSISVHIQGNEPRLGTVIFLVPLNHPYRATQEQDYSAGIEAGLAIVKEAASKPGAKSVEVLFLGGEFPPPDLLSDQLFLRSAEGIEPGPDGKGFLPAGSLTFLETFYPEVPVMFVYLSFPTPPATLAVIPAGSGKPSPSWLYAKIKKALDDSASSWYFAEAQTRLNRLDLQDGPSPIDPYLQAGYPAIEIRGKGTGRWEEGKIALFLRSLIGKEPIPSYQDNHYLILGNRHKSLIISERNYLLFLLVVFAGILTYPFIAVGRFKKYLKTLLRHVWSIPLLVAALFVFLLFSTLLLGVAGIVRDNDQLWRVHPSAFLWFKISIASLLFFLNQRLFGRLPFSRRGSFYSASALFFLLADIIIISFFDIGLTSFIISTFVCVFFFTIVRHRMLKLCFLLLSLFPMIWGLYGIFTLPAYRAVRFLLLSPLLGNLIMAVHLLPYLLMTIRIRYLFHHPSPKITKAITIGLELVAMSSAVASGIYILKASPLPNNSKLPLNIEQDILPNEERADFIFTSPIPIPAFQIDGHTIEGTEGVITQSVETFPLAVEIESEPFLSRKSYSIDMKGEGPAATLTAVIRSKEPFTVLDASRQWSMAADRKSVRFLIENFPSLPFTLDVTLPRNFAGTLELELYYPEPRLPLPDFDRNGFDVHASSILRQSVPLK</sequence>
<protein>
    <submittedName>
        <fullName evidence="2">Uncharacterized protein</fullName>
    </submittedName>
</protein>
<accession>E1R3M9</accession>
<reference evidence="2 3" key="1">
    <citation type="journal article" date="2010" name="Stand. Genomic Sci.">
        <title>Complete genome sequence of Spirochaeta smaragdinae type strain (SEBR 4228).</title>
        <authorList>
            <person name="Mavromatis K."/>
            <person name="Yasawong M."/>
            <person name="Chertkov O."/>
            <person name="Lapidus A."/>
            <person name="Lucas S."/>
            <person name="Nolan M."/>
            <person name="Del Rio T.G."/>
            <person name="Tice H."/>
            <person name="Cheng J.F."/>
            <person name="Pitluck S."/>
            <person name="Liolios K."/>
            <person name="Ivanova N."/>
            <person name="Tapia R."/>
            <person name="Han C."/>
            <person name="Bruce D."/>
            <person name="Goodwin L."/>
            <person name="Pati A."/>
            <person name="Chen A."/>
            <person name="Palaniappan K."/>
            <person name="Land M."/>
            <person name="Hauser L."/>
            <person name="Chang Y.J."/>
            <person name="Jeffries C.D."/>
            <person name="Detter J.C."/>
            <person name="Rohde M."/>
            <person name="Brambilla E."/>
            <person name="Spring S."/>
            <person name="Goker M."/>
            <person name="Sikorski J."/>
            <person name="Woyke T."/>
            <person name="Bristow J."/>
            <person name="Eisen J.A."/>
            <person name="Markowitz V."/>
            <person name="Hugenholtz P."/>
            <person name="Klenk H.P."/>
            <person name="Kyrpides N.C."/>
        </authorList>
    </citation>
    <scope>NUCLEOTIDE SEQUENCE [LARGE SCALE GENOMIC DNA]</scope>
    <source>
        <strain evidence="3">DSM 11293 / JCM 15392 / SEBR 4228</strain>
    </source>
</reference>
<evidence type="ECO:0000313" key="2">
    <source>
        <dbReference type="EMBL" id="ADK82000.1"/>
    </source>
</evidence>
<evidence type="ECO:0000256" key="1">
    <source>
        <dbReference type="SAM" id="Phobius"/>
    </source>
</evidence>